<proteinExistence type="predicted"/>
<name>A0A0K2T458_LEPSM</name>
<organism evidence="1">
    <name type="scientific">Lepeophtheirus salmonis</name>
    <name type="common">Salmon louse</name>
    <name type="synonym">Caligus salmonis</name>
    <dbReference type="NCBI Taxonomy" id="72036"/>
    <lineage>
        <taxon>Eukaryota</taxon>
        <taxon>Metazoa</taxon>
        <taxon>Ecdysozoa</taxon>
        <taxon>Arthropoda</taxon>
        <taxon>Crustacea</taxon>
        <taxon>Multicrustacea</taxon>
        <taxon>Hexanauplia</taxon>
        <taxon>Copepoda</taxon>
        <taxon>Siphonostomatoida</taxon>
        <taxon>Caligidae</taxon>
        <taxon>Lepeophtheirus</taxon>
    </lineage>
</organism>
<evidence type="ECO:0000313" key="1">
    <source>
        <dbReference type="EMBL" id="CDW20246.1"/>
    </source>
</evidence>
<protein>
    <submittedName>
        <fullName evidence="1">Uncharacterized protein</fullName>
    </submittedName>
</protein>
<sequence length="93" mass="10983">MYMMLWRWFLTTPTNPRVFNSFFGVREVPWMNWQSFLTIRTTPGTLANPRAKSINHILRGPNLFILPPPYQSSGSIYYKIGLNFRKCNEIVLQ</sequence>
<accession>A0A0K2T458</accession>
<dbReference type="AlphaFoldDB" id="A0A0K2T458"/>
<dbReference type="EMBL" id="HACA01002885">
    <property type="protein sequence ID" value="CDW20246.1"/>
    <property type="molecule type" value="Transcribed_RNA"/>
</dbReference>
<reference evidence="1" key="1">
    <citation type="submission" date="2014-05" db="EMBL/GenBank/DDBJ databases">
        <authorList>
            <person name="Chronopoulou M."/>
        </authorList>
    </citation>
    <scope>NUCLEOTIDE SEQUENCE</scope>
    <source>
        <tissue evidence="1">Whole organism</tissue>
    </source>
</reference>